<comment type="similarity">
    <text evidence="3">Belongs to the class-V pyridoxal-phosphate-dependent aminotransferase family.</text>
</comment>
<evidence type="ECO:0000256" key="11">
    <source>
        <dbReference type="ARBA" id="ARBA00040554"/>
    </source>
</evidence>
<evidence type="ECO:0000256" key="8">
    <source>
        <dbReference type="ARBA" id="ARBA00023239"/>
    </source>
</evidence>
<dbReference type="Gene3D" id="3.90.1150.10">
    <property type="entry name" value="Aspartate Aminotransferase, domain 1"/>
    <property type="match status" value="1"/>
</dbReference>
<keyword evidence="6" id="KW-0808">Transferase</keyword>
<comment type="function">
    <text evidence="9">Catalyzes the decomposition of L-selenocysteine to L-alanine and elemental selenium.</text>
</comment>
<name>A0A8J6KIK1_ELECQ</name>
<keyword evidence="7" id="KW-0663">Pyridoxal phosphate</keyword>
<comment type="subunit">
    <text evidence="4">Homodimer.</text>
</comment>
<evidence type="ECO:0000256" key="5">
    <source>
        <dbReference type="ARBA" id="ARBA00022490"/>
    </source>
</evidence>
<evidence type="ECO:0000256" key="3">
    <source>
        <dbReference type="ARBA" id="ARBA00009236"/>
    </source>
</evidence>
<evidence type="ECO:0000313" key="14">
    <source>
        <dbReference type="Proteomes" id="UP000770717"/>
    </source>
</evidence>
<keyword evidence="8" id="KW-0456">Lyase</keyword>
<dbReference type="OrthoDB" id="10250117at2759"/>
<dbReference type="InterPro" id="IPR000192">
    <property type="entry name" value="Aminotrans_V_dom"/>
</dbReference>
<protein>
    <recommendedName>
        <fullName evidence="11">Selenocysteine lyase</fullName>
        <ecNumber evidence="10">4.4.1.16</ecNumber>
    </recommendedName>
</protein>
<dbReference type="PIRSF" id="PIRSF005572">
    <property type="entry name" value="NifS"/>
    <property type="match status" value="1"/>
</dbReference>
<dbReference type="PANTHER" id="PTHR11601:SF62">
    <property type="entry name" value="SELENOCYSTEINE LYASE"/>
    <property type="match status" value="1"/>
</dbReference>
<evidence type="ECO:0000256" key="4">
    <source>
        <dbReference type="ARBA" id="ARBA00011738"/>
    </source>
</evidence>
<comment type="caution">
    <text evidence="13">The sequence shown here is derived from an EMBL/GenBank/DDBJ whole genome shotgun (WGS) entry which is preliminary data.</text>
</comment>
<dbReference type="Gene3D" id="3.40.640.10">
    <property type="entry name" value="Type I PLP-dependent aspartate aminotransferase-like (Major domain)"/>
    <property type="match status" value="1"/>
</dbReference>
<accession>A0A8J6KIK1</accession>
<evidence type="ECO:0000256" key="6">
    <source>
        <dbReference type="ARBA" id="ARBA00022679"/>
    </source>
</evidence>
<evidence type="ECO:0000256" key="1">
    <source>
        <dbReference type="ARBA" id="ARBA00001933"/>
    </source>
</evidence>
<proteinExistence type="inferred from homology"/>
<sequence>MAANENQLPKNIETQSKCKVYLDYNATTPPAAEVVDVVTQALQEAWGNPSSSYSAGCKAKELIDTARAQIARMVMGKPEDIIFTSGGTEANNMVLFSAVDHFNISTKEGENGCLDKALPHIITSNVEHDSIVLPLKHLQKAHRAEVTFVPVSTTTGRVEVEDVIAALRPNTCLVSIMLANNETGVIMPIGELSQRLMSISEERKTQGLPPILLHTDAAQALGKISVDVQQLGVHYLTIVGHKFYGPRIGALYVHGIGHKTPLLPMLYGGGQERHYRPGTENTPMIAGLGKAAELVSLHCTIYEDHMRSVRDYLEKRLQDAFGNKIRFNSHFSGTERLPNTCNVSLLRPAVLGE</sequence>
<dbReference type="AlphaFoldDB" id="A0A8J6KIK1"/>
<dbReference type="Proteomes" id="UP000770717">
    <property type="component" value="Unassembled WGS sequence"/>
</dbReference>
<dbReference type="InterPro" id="IPR016454">
    <property type="entry name" value="Cysteine_dSase"/>
</dbReference>
<dbReference type="SUPFAM" id="SSF53383">
    <property type="entry name" value="PLP-dependent transferases"/>
    <property type="match status" value="1"/>
</dbReference>
<comment type="cofactor">
    <cofactor evidence="1">
        <name>pyridoxal 5'-phosphate</name>
        <dbReference type="ChEBI" id="CHEBI:597326"/>
    </cofactor>
</comment>
<evidence type="ECO:0000256" key="10">
    <source>
        <dbReference type="ARBA" id="ARBA00039054"/>
    </source>
</evidence>
<dbReference type="PANTHER" id="PTHR11601">
    <property type="entry name" value="CYSTEINE DESULFURYLASE FAMILY MEMBER"/>
    <property type="match status" value="1"/>
</dbReference>
<keyword evidence="5" id="KW-0963">Cytoplasm</keyword>
<organism evidence="13 14">
    <name type="scientific">Eleutherodactylus coqui</name>
    <name type="common">Puerto Rican coqui</name>
    <dbReference type="NCBI Taxonomy" id="57060"/>
    <lineage>
        <taxon>Eukaryota</taxon>
        <taxon>Metazoa</taxon>
        <taxon>Chordata</taxon>
        <taxon>Craniata</taxon>
        <taxon>Vertebrata</taxon>
        <taxon>Euteleostomi</taxon>
        <taxon>Amphibia</taxon>
        <taxon>Batrachia</taxon>
        <taxon>Anura</taxon>
        <taxon>Neobatrachia</taxon>
        <taxon>Hyloidea</taxon>
        <taxon>Eleutherodactylidae</taxon>
        <taxon>Eleutherodactylinae</taxon>
        <taxon>Eleutherodactylus</taxon>
        <taxon>Eleutherodactylus</taxon>
    </lineage>
</organism>
<reference evidence="13" key="1">
    <citation type="thesis" date="2020" institute="ProQuest LLC" country="789 East Eisenhower Parkway, Ann Arbor, MI, USA">
        <title>Comparative Genomics and Chromosome Evolution.</title>
        <authorList>
            <person name="Mudd A.B."/>
        </authorList>
    </citation>
    <scope>NUCLEOTIDE SEQUENCE</scope>
    <source>
        <strain evidence="13">HN-11 Male</strain>
        <tissue evidence="13">Kidney and liver</tissue>
    </source>
</reference>
<evidence type="ECO:0000256" key="7">
    <source>
        <dbReference type="ARBA" id="ARBA00022898"/>
    </source>
</evidence>
<dbReference type="EC" id="4.4.1.16" evidence="10"/>
<feature type="domain" description="Aminotransferase class V" evidence="12">
    <location>
        <begin position="20"/>
        <end position="325"/>
    </location>
</feature>
<dbReference type="EMBL" id="WNTK01000001">
    <property type="protein sequence ID" value="KAG9494377.1"/>
    <property type="molecule type" value="Genomic_DNA"/>
</dbReference>
<comment type="subcellular location">
    <subcellularLocation>
        <location evidence="2">Cytoplasm</location>
        <location evidence="2">Cytosol</location>
    </subcellularLocation>
</comment>
<dbReference type="InterPro" id="IPR015421">
    <property type="entry name" value="PyrdxlP-dep_Trfase_major"/>
</dbReference>
<dbReference type="Pfam" id="PF00266">
    <property type="entry name" value="Aminotran_5"/>
    <property type="match status" value="1"/>
</dbReference>
<dbReference type="GO" id="GO:0009000">
    <property type="term" value="F:selenocysteine lyase activity"/>
    <property type="evidence" value="ECO:0007669"/>
    <property type="project" value="UniProtKB-EC"/>
</dbReference>
<evidence type="ECO:0000256" key="9">
    <source>
        <dbReference type="ARBA" id="ARBA00037407"/>
    </source>
</evidence>
<evidence type="ECO:0000259" key="12">
    <source>
        <dbReference type="Pfam" id="PF00266"/>
    </source>
</evidence>
<evidence type="ECO:0000313" key="13">
    <source>
        <dbReference type="EMBL" id="KAG9494377.1"/>
    </source>
</evidence>
<evidence type="ECO:0000256" key="2">
    <source>
        <dbReference type="ARBA" id="ARBA00004514"/>
    </source>
</evidence>
<dbReference type="Gene3D" id="1.10.260.50">
    <property type="match status" value="1"/>
</dbReference>
<dbReference type="GO" id="GO:0016740">
    <property type="term" value="F:transferase activity"/>
    <property type="evidence" value="ECO:0007669"/>
    <property type="project" value="UniProtKB-KW"/>
</dbReference>
<dbReference type="InterPro" id="IPR015422">
    <property type="entry name" value="PyrdxlP-dep_Trfase_small"/>
</dbReference>
<dbReference type="GO" id="GO:0005829">
    <property type="term" value="C:cytosol"/>
    <property type="evidence" value="ECO:0007669"/>
    <property type="project" value="UniProtKB-SubCell"/>
</dbReference>
<dbReference type="FunFam" id="3.40.640.10:FF:000083">
    <property type="entry name" value="Selenocysteine lyase"/>
    <property type="match status" value="1"/>
</dbReference>
<keyword evidence="14" id="KW-1185">Reference proteome</keyword>
<dbReference type="InterPro" id="IPR015424">
    <property type="entry name" value="PyrdxlP-dep_Trfase"/>
</dbReference>
<gene>
    <name evidence="13" type="ORF">GDO78_001955</name>
</gene>